<dbReference type="GO" id="GO:0046872">
    <property type="term" value="F:metal ion binding"/>
    <property type="evidence" value="ECO:0007669"/>
    <property type="project" value="UniProtKB-KW"/>
</dbReference>
<keyword evidence="6" id="KW-1185">Reference proteome</keyword>
<evidence type="ECO:0000313" key="5">
    <source>
        <dbReference type="EMBL" id="TQE91337.1"/>
    </source>
</evidence>
<keyword evidence="2" id="KW-0479">Metal-binding</keyword>
<dbReference type="AlphaFoldDB" id="A0A540V3K9"/>
<dbReference type="InterPro" id="IPR000891">
    <property type="entry name" value="PYR_CT"/>
</dbReference>
<evidence type="ECO:0000259" key="4">
    <source>
        <dbReference type="PROSITE" id="PS50991"/>
    </source>
</evidence>
<dbReference type="EMBL" id="VIGD01000005">
    <property type="protein sequence ID" value="TQE91337.1"/>
    <property type="molecule type" value="Genomic_DNA"/>
</dbReference>
<dbReference type="NCBIfam" id="NF004283">
    <property type="entry name" value="PRK05692.1"/>
    <property type="match status" value="1"/>
</dbReference>
<dbReference type="CDD" id="cd07938">
    <property type="entry name" value="DRE_TIM_HMGL"/>
    <property type="match status" value="1"/>
</dbReference>
<name>A0A540V3K9_9BACL</name>
<accession>A0A540V3K9</accession>
<dbReference type="GO" id="GO:0004419">
    <property type="term" value="F:hydroxymethylglutaryl-CoA lyase activity"/>
    <property type="evidence" value="ECO:0007669"/>
    <property type="project" value="TreeGrafter"/>
</dbReference>
<sequence>MGLPRHVELYEVGPREGFQSETNPISTEAKIKFVNALSGAGLRHIEVTSFVSPKWVPQMADAEQVLSGIDRVPGVAYRAAFLNLKGLERAIQSGVTLDGSLVLSASNTFSKRNMNKTTDEMFETLPEWIEAYKAANIRVKQMGFMAAFGCNFEGYIYLDHLIRLMEDVINLAASYGENIEKVKLADTMGWANPEQIKRTIRTIQDKWPDLNIHLHLHDTRGLGLANVYAALQEGIWEFDTAIGGLGGCPFAAVKGAPGNVATEDVAFLCEEMGIETGLNLEALVECAKLAEQIVGRQLPGHLAKGGVLPEIRPKSWMAVQGS</sequence>
<dbReference type="Proteomes" id="UP000315753">
    <property type="component" value="Unassembled WGS sequence"/>
</dbReference>
<keyword evidence="3 5" id="KW-0456">Lyase</keyword>
<dbReference type="PANTHER" id="PTHR42738">
    <property type="entry name" value="HYDROXYMETHYLGLUTARYL-COA LYASE"/>
    <property type="match status" value="1"/>
</dbReference>
<evidence type="ECO:0000256" key="2">
    <source>
        <dbReference type="ARBA" id="ARBA00022723"/>
    </source>
</evidence>
<comment type="caution">
    <text evidence="5">The sequence shown here is derived from an EMBL/GenBank/DDBJ whole genome shotgun (WGS) entry which is preliminary data.</text>
</comment>
<dbReference type="InterPro" id="IPR043594">
    <property type="entry name" value="HMGL"/>
</dbReference>
<evidence type="ECO:0000313" key="6">
    <source>
        <dbReference type="Proteomes" id="UP000315753"/>
    </source>
</evidence>
<gene>
    <name evidence="5" type="ORF">FKZ59_04980</name>
</gene>
<feature type="domain" description="Pyruvate carboxyltransferase" evidence="4">
    <location>
        <begin position="7"/>
        <end position="284"/>
    </location>
</feature>
<dbReference type="PROSITE" id="PS50991">
    <property type="entry name" value="PYR_CT"/>
    <property type="match status" value="1"/>
</dbReference>
<dbReference type="GO" id="GO:0006552">
    <property type="term" value="P:L-leucine catabolic process"/>
    <property type="evidence" value="ECO:0007669"/>
    <property type="project" value="TreeGrafter"/>
</dbReference>
<dbReference type="Gene3D" id="3.20.20.70">
    <property type="entry name" value="Aldolase class I"/>
    <property type="match status" value="1"/>
</dbReference>
<dbReference type="RefSeq" id="WP_141601652.1">
    <property type="nucleotide sequence ID" value="NZ_VIGD01000005.1"/>
</dbReference>
<reference evidence="5 6" key="1">
    <citation type="submission" date="2019-06" db="EMBL/GenBank/DDBJ databases">
        <title>Genome sequence of Ureibacillus terrenus.</title>
        <authorList>
            <person name="Maclea K.S."/>
            <person name="Simoes M."/>
        </authorList>
    </citation>
    <scope>NUCLEOTIDE SEQUENCE [LARGE SCALE GENOMIC DNA]</scope>
    <source>
        <strain evidence="5 6">ATCC BAA-384</strain>
    </source>
</reference>
<dbReference type="SUPFAM" id="SSF51569">
    <property type="entry name" value="Aldolase"/>
    <property type="match status" value="1"/>
</dbReference>
<protein>
    <submittedName>
        <fullName evidence="5">Hydroxymethylglutaryl-CoA lyase</fullName>
    </submittedName>
</protein>
<dbReference type="GO" id="GO:0046951">
    <property type="term" value="P:ketone body biosynthetic process"/>
    <property type="evidence" value="ECO:0007669"/>
    <property type="project" value="TreeGrafter"/>
</dbReference>
<organism evidence="5 6">
    <name type="scientific">Ureibacillus terrenus</name>
    <dbReference type="NCBI Taxonomy" id="118246"/>
    <lineage>
        <taxon>Bacteria</taxon>
        <taxon>Bacillati</taxon>
        <taxon>Bacillota</taxon>
        <taxon>Bacilli</taxon>
        <taxon>Bacillales</taxon>
        <taxon>Caryophanaceae</taxon>
        <taxon>Ureibacillus</taxon>
    </lineage>
</organism>
<evidence type="ECO:0000256" key="1">
    <source>
        <dbReference type="ARBA" id="ARBA00009405"/>
    </source>
</evidence>
<evidence type="ECO:0000256" key="3">
    <source>
        <dbReference type="ARBA" id="ARBA00023239"/>
    </source>
</evidence>
<comment type="similarity">
    <text evidence="1">Belongs to the HMG-CoA lyase family.</text>
</comment>
<dbReference type="PANTHER" id="PTHR42738:SF7">
    <property type="entry name" value="HYDROXYMETHYLGLUTARYL-COA LYASE"/>
    <property type="match status" value="1"/>
</dbReference>
<dbReference type="InterPro" id="IPR013785">
    <property type="entry name" value="Aldolase_TIM"/>
</dbReference>
<dbReference type="Pfam" id="PF00682">
    <property type="entry name" value="HMGL-like"/>
    <property type="match status" value="1"/>
</dbReference>
<proteinExistence type="inferred from homology"/>
<dbReference type="OrthoDB" id="9784013at2"/>